<dbReference type="Proteomes" id="UP000499080">
    <property type="component" value="Unassembled WGS sequence"/>
</dbReference>
<name>A0A4Y2NUM7_ARAVE</name>
<sequence length="125" mass="14253">MNFYSTDEISYQTTDRAGCMVFRENGQKLTKQETYLSCTLIEAFKQLHPTTEIVNWNFLATIHDKWAVDGVRGTVKRVVCRGIMLEKWIPSRNDARSFAKSANSICNGVEVICCPKDDNKRDIAV</sequence>
<evidence type="ECO:0000313" key="2">
    <source>
        <dbReference type="Proteomes" id="UP000499080"/>
    </source>
</evidence>
<organism evidence="1 2">
    <name type="scientific">Araneus ventricosus</name>
    <name type="common">Orbweaver spider</name>
    <name type="synonym">Epeira ventricosa</name>
    <dbReference type="NCBI Taxonomy" id="182803"/>
    <lineage>
        <taxon>Eukaryota</taxon>
        <taxon>Metazoa</taxon>
        <taxon>Ecdysozoa</taxon>
        <taxon>Arthropoda</taxon>
        <taxon>Chelicerata</taxon>
        <taxon>Arachnida</taxon>
        <taxon>Araneae</taxon>
        <taxon>Araneomorphae</taxon>
        <taxon>Entelegynae</taxon>
        <taxon>Araneoidea</taxon>
        <taxon>Araneidae</taxon>
        <taxon>Araneus</taxon>
    </lineage>
</organism>
<comment type="caution">
    <text evidence="1">The sequence shown here is derived from an EMBL/GenBank/DDBJ whole genome shotgun (WGS) entry which is preliminary data.</text>
</comment>
<reference evidence="1 2" key="1">
    <citation type="journal article" date="2019" name="Sci. Rep.">
        <title>Orb-weaving spider Araneus ventricosus genome elucidates the spidroin gene catalogue.</title>
        <authorList>
            <person name="Kono N."/>
            <person name="Nakamura H."/>
            <person name="Ohtoshi R."/>
            <person name="Moran D.A.P."/>
            <person name="Shinohara A."/>
            <person name="Yoshida Y."/>
            <person name="Fujiwara M."/>
            <person name="Mori M."/>
            <person name="Tomita M."/>
            <person name="Arakawa K."/>
        </authorList>
    </citation>
    <scope>NUCLEOTIDE SEQUENCE [LARGE SCALE GENOMIC DNA]</scope>
</reference>
<dbReference type="EMBL" id="BGPR01009812">
    <property type="protein sequence ID" value="GBN42442.1"/>
    <property type="molecule type" value="Genomic_DNA"/>
</dbReference>
<protein>
    <submittedName>
        <fullName evidence="1">Uncharacterized protein</fullName>
    </submittedName>
</protein>
<gene>
    <name evidence="1" type="ORF">AVEN_98123_1</name>
</gene>
<evidence type="ECO:0000313" key="1">
    <source>
        <dbReference type="EMBL" id="GBN42442.1"/>
    </source>
</evidence>
<keyword evidence="2" id="KW-1185">Reference proteome</keyword>
<proteinExistence type="predicted"/>
<dbReference type="AlphaFoldDB" id="A0A4Y2NUM7"/>
<accession>A0A4Y2NUM7</accession>